<dbReference type="EMBL" id="GBXM01062958">
    <property type="protein sequence ID" value="JAH45619.1"/>
    <property type="molecule type" value="Transcribed_RNA"/>
</dbReference>
<reference evidence="1" key="2">
    <citation type="journal article" date="2015" name="Fish Shellfish Immunol.">
        <title>Early steps in the European eel (Anguilla anguilla)-Vibrio vulnificus interaction in the gills: Role of the RtxA13 toxin.</title>
        <authorList>
            <person name="Callol A."/>
            <person name="Pajuelo D."/>
            <person name="Ebbesson L."/>
            <person name="Teles M."/>
            <person name="MacKenzie S."/>
            <person name="Amaro C."/>
        </authorList>
    </citation>
    <scope>NUCLEOTIDE SEQUENCE</scope>
</reference>
<protein>
    <submittedName>
        <fullName evidence="1">Uncharacterized protein</fullName>
    </submittedName>
</protein>
<accession>A0A0E9SW71</accession>
<dbReference type="AlphaFoldDB" id="A0A0E9SW71"/>
<evidence type="ECO:0000313" key="1">
    <source>
        <dbReference type="EMBL" id="JAH45619.1"/>
    </source>
</evidence>
<proteinExistence type="predicted"/>
<reference evidence="1" key="1">
    <citation type="submission" date="2014-11" db="EMBL/GenBank/DDBJ databases">
        <authorList>
            <person name="Amaro Gonzalez C."/>
        </authorList>
    </citation>
    <scope>NUCLEOTIDE SEQUENCE</scope>
</reference>
<name>A0A0E9SW71_ANGAN</name>
<organism evidence="1">
    <name type="scientific">Anguilla anguilla</name>
    <name type="common">European freshwater eel</name>
    <name type="synonym">Muraena anguilla</name>
    <dbReference type="NCBI Taxonomy" id="7936"/>
    <lineage>
        <taxon>Eukaryota</taxon>
        <taxon>Metazoa</taxon>
        <taxon>Chordata</taxon>
        <taxon>Craniata</taxon>
        <taxon>Vertebrata</taxon>
        <taxon>Euteleostomi</taxon>
        <taxon>Actinopterygii</taxon>
        <taxon>Neopterygii</taxon>
        <taxon>Teleostei</taxon>
        <taxon>Anguilliformes</taxon>
        <taxon>Anguillidae</taxon>
        <taxon>Anguilla</taxon>
    </lineage>
</organism>
<sequence length="49" mass="5769">MTLRTVLQFDFEYSYAACPQVQFYNCFIAESLFWNIHGLLSFINLRGSL</sequence>